<name>A0A8H3HR17_9AGAM</name>
<accession>A0A8H3HR17</accession>
<evidence type="ECO:0000313" key="1">
    <source>
        <dbReference type="EMBL" id="CAE6528278.1"/>
    </source>
</evidence>
<gene>
    <name evidence="1" type="ORF">RDB_LOCUS126736</name>
</gene>
<comment type="caution">
    <text evidence="1">The sequence shown here is derived from an EMBL/GenBank/DDBJ whole genome shotgun (WGS) entry which is preliminary data.</text>
</comment>
<sequence length="113" mass="12854">MLSNTSKFLLFHVRVLRLSIFNLGDCGILSLGDAIHWSLISSDLSAPLRNTNMSGGQTAQGGKQRHELDILHKSSHRFIHVERSAPERHYTEEARQLINPPERILIWNIPAFE</sequence>
<dbReference type="AlphaFoldDB" id="A0A8H3HR17"/>
<organism evidence="1 2">
    <name type="scientific">Rhizoctonia solani</name>
    <dbReference type="NCBI Taxonomy" id="456999"/>
    <lineage>
        <taxon>Eukaryota</taxon>
        <taxon>Fungi</taxon>
        <taxon>Dikarya</taxon>
        <taxon>Basidiomycota</taxon>
        <taxon>Agaricomycotina</taxon>
        <taxon>Agaricomycetes</taxon>
        <taxon>Cantharellales</taxon>
        <taxon>Ceratobasidiaceae</taxon>
        <taxon>Rhizoctonia</taxon>
    </lineage>
</organism>
<proteinExistence type="predicted"/>
<dbReference type="Proteomes" id="UP000663850">
    <property type="component" value="Unassembled WGS sequence"/>
</dbReference>
<protein>
    <submittedName>
        <fullName evidence="1">Uncharacterized protein</fullName>
    </submittedName>
</protein>
<reference evidence="1" key="1">
    <citation type="submission" date="2021-01" db="EMBL/GenBank/DDBJ databases">
        <authorList>
            <person name="Kaushik A."/>
        </authorList>
    </citation>
    <scope>NUCLEOTIDE SEQUENCE</scope>
    <source>
        <strain evidence="1">Type strain: AG8-Rh-89/</strain>
    </source>
</reference>
<dbReference type="EMBL" id="CAJMWZ010006846">
    <property type="protein sequence ID" value="CAE6528278.1"/>
    <property type="molecule type" value="Genomic_DNA"/>
</dbReference>
<evidence type="ECO:0000313" key="2">
    <source>
        <dbReference type="Proteomes" id="UP000663850"/>
    </source>
</evidence>